<dbReference type="Pfam" id="PF14686">
    <property type="entry name" value="fn3_3"/>
    <property type="match status" value="1"/>
</dbReference>
<evidence type="ECO:0000259" key="2">
    <source>
        <dbReference type="Pfam" id="PF13205"/>
    </source>
</evidence>
<evidence type="ECO:0000313" key="4">
    <source>
        <dbReference type="EMBL" id="NID11730.1"/>
    </source>
</evidence>
<proteinExistence type="predicted"/>
<dbReference type="SUPFAM" id="SSF49452">
    <property type="entry name" value="Starch-binding domain-like"/>
    <property type="match status" value="1"/>
</dbReference>
<name>A0ABX0QKQ4_9BACT</name>
<accession>A0ABX0QKQ4</accession>
<protein>
    <recommendedName>
        <fullName evidence="6">SbsA Ig-like domain-containing protein</fullName>
    </recommendedName>
</protein>
<dbReference type="InterPro" id="IPR029413">
    <property type="entry name" value="RG-lyase_II"/>
</dbReference>
<dbReference type="Proteomes" id="UP000606008">
    <property type="component" value="Unassembled WGS sequence"/>
</dbReference>
<dbReference type="InterPro" id="IPR013784">
    <property type="entry name" value="Carb-bd-like_fold"/>
</dbReference>
<feature type="domain" description="SbsA Ig-like" evidence="2">
    <location>
        <begin position="47"/>
        <end position="146"/>
    </location>
</feature>
<gene>
    <name evidence="4" type="ORF">F7231_16275</name>
</gene>
<dbReference type="Pfam" id="PF13205">
    <property type="entry name" value="Big_5"/>
    <property type="match status" value="1"/>
</dbReference>
<comment type="caution">
    <text evidence="4">The sequence shown here is derived from an EMBL/GenBank/DDBJ whole genome shotgun (WGS) entry which is preliminary data.</text>
</comment>
<evidence type="ECO:0000313" key="5">
    <source>
        <dbReference type="Proteomes" id="UP000606008"/>
    </source>
</evidence>
<dbReference type="Gene3D" id="2.60.40.1120">
    <property type="entry name" value="Carboxypeptidase-like, regulatory domain"/>
    <property type="match status" value="1"/>
</dbReference>
<dbReference type="EMBL" id="WAEL01000006">
    <property type="protein sequence ID" value="NID11730.1"/>
    <property type="molecule type" value="Genomic_DNA"/>
</dbReference>
<feature type="domain" description="Rhamnogalacturonan lyase" evidence="3">
    <location>
        <begin position="169"/>
        <end position="216"/>
    </location>
</feature>
<keyword evidence="5" id="KW-1185">Reference proteome</keyword>
<reference evidence="4" key="1">
    <citation type="submission" date="2024-05" db="EMBL/GenBank/DDBJ databases">
        <authorList>
            <person name="Jung D.-H."/>
        </authorList>
    </citation>
    <scope>NUCLEOTIDE SEQUENCE</scope>
    <source>
        <strain evidence="4">JA-25</strain>
    </source>
</reference>
<evidence type="ECO:0008006" key="6">
    <source>
        <dbReference type="Google" id="ProtNLM"/>
    </source>
</evidence>
<evidence type="ECO:0000259" key="3">
    <source>
        <dbReference type="Pfam" id="PF14686"/>
    </source>
</evidence>
<sequence length="549" mass="61840">MYSGNNNKMKSDAYRTPSLWGVFLLLCIAIFGSNCAQIAQPPGGKKDTLAPKLIDSNPKMRAKNVKPKQVELFFDEYINVENLPQKTIITPGSGMTFDYRAKPTSVVLIFNEPLKDSTTYTISFTDGIKDASERNPATNLKLVFSTGSQLDSLSLSGTVSNVTTGTTVEGALVGLYSPQDTLDAQRTKPVYYTKTDTSGRFIIENVKAGTYDVLSFTDKNNNFLFNPNGEDIGFLKDRVKLDKSINGLTIELFDQNTTPTRIQRTDSRSDSYTLNLNKGVETYSVRFRDAKDSLPSIQPAVNQIKFFRTKETTDTLSILLTAVDSLGATNTLKHTINFRQKSKREKPEDFTFKAEPTPNDAVEPTFTWKLLFNKPIERVNNKQIQFSIDSLTTTDLSSYTSTIGKQQTELETRIATKGRKFVRIKLARDAVQSVLGDTITAATITYPILDPENYGVLRGQITTTEPNYILELIDERKTVIQRLKNRATYEFKNIKPGKYRLRLIIDTNNNGIWNTGRYEFRVPAEPIIYYPGTLLIKQNFEVESINLTY</sequence>
<keyword evidence="1" id="KW-0732">Signal</keyword>
<dbReference type="InterPro" id="IPR032812">
    <property type="entry name" value="SbsA_Ig"/>
</dbReference>
<organism evidence="4 5">
    <name type="scientific">Fibrivirga algicola</name>
    <dbReference type="NCBI Taxonomy" id="2950420"/>
    <lineage>
        <taxon>Bacteria</taxon>
        <taxon>Pseudomonadati</taxon>
        <taxon>Bacteroidota</taxon>
        <taxon>Cytophagia</taxon>
        <taxon>Cytophagales</taxon>
        <taxon>Spirosomataceae</taxon>
        <taxon>Fibrivirga</taxon>
    </lineage>
</organism>
<evidence type="ECO:0000256" key="1">
    <source>
        <dbReference type="ARBA" id="ARBA00022729"/>
    </source>
</evidence>